<sequence>MKLPHHRQDPPPQAPLSPAATLASPICATRQRCHRGTIKSSSTAALTQTSAAFTSGNTCISNLRYQTTLSQGHHQIILHRRLDSDKCRFHQRQHLHLQFALSPTLLPNLNSHRQTGPPHIRQSIPSLGTPWSSITLDRSFRQRQTHDRPFHSVTDSRVFWGKKGSDPFSASSATPAPSTRRSVLPPRHPTQFLFPKLQTSNDLRPFPGRPPRTCRTPRSSILVDKTFLIAIRPFPVRPPRTSRTPLSVLHPQIFQHADARFHQRSVIRPNECWVVDGPRCSATSTQSFGHPSTIKNEPRSKAVHLGFRALGLTVVRPMPSGYPRQQVFSRSAICTSHGPAFVLVVVRPKAFGISLTVDVRSLPLDHTSTQALQHSAVLLFGLLTFGTSASLTFGILASTVRPIASLMFGNFRRKRSVFDLWFQPLDNPCQRAFKHRSTIHVNERSNTARQSVSTSSIQTPLDNPCVRVFKHRSTIHVNERSDTARQSMSNERSNTARQSMSTSIQTPLDNSCQRAFKHCSTIHVNERSNTARQSMSTSVQPLGHTYPHVRPHSFHLFAIRLRFFLGPSNLTARSSLVSNVQSTHKQ</sequence>
<evidence type="ECO:0000313" key="3">
    <source>
        <dbReference type="Proteomes" id="UP000053144"/>
    </source>
</evidence>
<reference evidence="3" key="1">
    <citation type="journal article" date="2015" name="Proc. Natl. Acad. Sci. U.S.A.">
        <title>Genome sequencing of adzuki bean (Vigna angularis) provides insight into high starch and low fat accumulation and domestication.</title>
        <authorList>
            <person name="Yang K."/>
            <person name="Tian Z."/>
            <person name="Chen C."/>
            <person name="Luo L."/>
            <person name="Zhao B."/>
            <person name="Wang Z."/>
            <person name="Yu L."/>
            <person name="Li Y."/>
            <person name="Sun Y."/>
            <person name="Li W."/>
            <person name="Chen Y."/>
            <person name="Li Y."/>
            <person name="Zhang Y."/>
            <person name="Ai D."/>
            <person name="Zhao J."/>
            <person name="Shang C."/>
            <person name="Ma Y."/>
            <person name="Wu B."/>
            <person name="Wang M."/>
            <person name="Gao L."/>
            <person name="Sun D."/>
            <person name="Zhang P."/>
            <person name="Guo F."/>
            <person name="Wang W."/>
            <person name="Li Y."/>
            <person name="Wang J."/>
            <person name="Varshney R.K."/>
            <person name="Wang J."/>
            <person name="Ling H.Q."/>
            <person name="Wan P."/>
        </authorList>
    </citation>
    <scope>NUCLEOTIDE SEQUENCE</scope>
    <source>
        <strain evidence="3">cv. Jingnong 6</strain>
    </source>
</reference>
<feature type="compositionally biased region" description="Low complexity" evidence="1">
    <location>
        <begin position="169"/>
        <end position="182"/>
    </location>
</feature>
<feature type="compositionally biased region" description="Polar residues" evidence="1">
    <location>
        <begin position="484"/>
        <end position="503"/>
    </location>
</feature>
<dbReference type="AlphaFoldDB" id="A0A0L9T3V9"/>
<gene>
    <name evidence="2" type="ORF">LR48_Vigan86s000900</name>
</gene>
<dbReference type="EMBL" id="KQ258262">
    <property type="protein sequence ID" value="KOM25290.1"/>
    <property type="molecule type" value="Genomic_DNA"/>
</dbReference>
<feature type="region of interest" description="Disordered" evidence="1">
    <location>
        <begin position="198"/>
        <end position="217"/>
    </location>
</feature>
<feature type="region of interest" description="Disordered" evidence="1">
    <location>
        <begin position="166"/>
        <end position="191"/>
    </location>
</feature>
<feature type="region of interest" description="Disordered" evidence="1">
    <location>
        <begin position="478"/>
        <end position="503"/>
    </location>
</feature>
<dbReference type="Gramene" id="KOM25290">
    <property type="protein sequence ID" value="KOM25290"/>
    <property type="gene ID" value="LR48_Vigan86s000900"/>
</dbReference>
<dbReference type="Proteomes" id="UP000053144">
    <property type="component" value="Unassembled WGS sequence"/>
</dbReference>
<feature type="region of interest" description="Disordered" evidence="1">
    <location>
        <begin position="1"/>
        <end position="20"/>
    </location>
</feature>
<evidence type="ECO:0000256" key="1">
    <source>
        <dbReference type="SAM" id="MobiDB-lite"/>
    </source>
</evidence>
<proteinExistence type="predicted"/>
<evidence type="ECO:0000313" key="2">
    <source>
        <dbReference type="EMBL" id="KOM25290.1"/>
    </source>
</evidence>
<organism evidence="2 3">
    <name type="scientific">Phaseolus angularis</name>
    <name type="common">Azuki bean</name>
    <name type="synonym">Vigna angularis</name>
    <dbReference type="NCBI Taxonomy" id="3914"/>
    <lineage>
        <taxon>Eukaryota</taxon>
        <taxon>Viridiplantae</taxon>
        <taxon>Streptophyta</taxon>
        <taxon>Embryophyta</taxon>
        <taxon>Tracheophyta</taxon>
        <taxon>Spermatophyta</taxon>
        <taxon>Magnoliopsida</taxon>
        <taxon>eudicotyledons</taxon>
        <taxon>Gunneridae</taxon>
        <taxon>Pentapetalae</taxon>
        <taxon>rosids</taxon>
        <taxon>fabids</taxon>
        <taxon>Fabales</taxon>
        <taxon>Fabaceae</taxon>
        <taxon>Papilionoideae</taxon>
        <taxon>50 kb inversion clade</taxon>
        <taxon>NPAAA clade</taxon>
        <taxon>indigoferoid/millettioid clade</taxon>
        <taxon>Phaseoleae</taxon>
        <taxon>Vigna</taxon>
    </lineage>
</organism>
<accession>A0A0L9T3V9</accession>
<protein>
    <submittedName>
        <fullName evidence="2">Uncharacterized protein</fullName>
    </submittedName>
</protein>
<name>A0A0L9T3V9_PHAAN</name>